<sequence length="154" mass="16188">MAIICATNLSADAAHAATVAATLAGRLGEPLVLLGVADEVPDAEAPDTLAVAEAGLAAESARLRALAGTVQPRMHRGGSVDTLLGEEDCRDARLVVVAAQGWRTSPWRKTSLAERLARHGCAPVLVVRRDTALLDWARGRRRLLVVVAVDPRSS</sequence>
<dbReference type="EMBL" id="RAWB01000140">
    <property type="protein sequence ID" value="RKH59145.1"/>
    <property type="molecule type" value="Genomic_DNA"/>
</dbReference>
<proteinExistence type="predicted"/>
<protein>
    <submittedName>
        <fullName evidence="2">Universal stress protein</fullName>
    </submittedName>
</protein>
<keyword evidence="3" id="KW-1185">Reference proteome</keyword>
<reference evidence="3" key="1">
    <citation type="submission" date="2018-09" db="EMBL/GenBank/DDBJ databases">
        <authorList>
            <person name="Livingstone P.G."/>
            <person name="Whitworth D.E."/>
        </authorList>
    </citation>
    <scope>NUCLEOTIDE SEQUENCE [LARGE SCALE GENOMIC DNA]</scope>
    <source>
        <strain evidence="3">CA051B</strain>
    </source>
</reference>
<dbReference type="Proteomes" id="UP000272888">
    <property type="component" value="Unassembled WGS sequence"/>
</dbReference>
<organism evidence="2 3">
    <name type="scientific">Corallococcus llansteffanensis</name>
    <dbReference type="NCBI Taxonomy" id="2316731"/>
    <lineage>
        <taxon>Bacteria</taxon>
        <taxon>Pseudomonadati</taxon>
        <taxon>Myxococcota</taxon>
        <taxon>Myxococcia</taxon>
        <taxon>Myxococcales</taxon>
        <taxon>Cystobacterineae</taxon>
        <taxon>Myxococcaceae</taxon>
        <taxon>Corallococcus</taxon>
    </lineage>
</organism>
<feature type="non-terminal residue" evidence="2">
    <location>
        <position position="154"/>
    </location>
</feature>
<gene>
    <name evidence="2" type="ORF">D7V93_15400</name>
</gene>
<name>A0A3A8PZC1_9BACT</name>
<feature type="domain" description="UspA" evidence="1">
    <location>
        <begin position="3"/>
        <end position="128"/>
    </location>
</feature>
<dbReference type="SUPFAM" id="SSF52402">
    <property type="entry name" value="Adenine nucleotide alpha hydrolases-like"/>
    <property type="match status" value="1"/>
</dbReference>
<comment type="caution">
    <text evidence="2">The sequence shown here is derived from an EMBL/GenBank/DDBJ whole genome shotgun (WGS) entry which is preliminary data.</text>
</comment>
<evidence type="ECO:0000313" key="3">
    <source>
        <dbReference type="Proteomes" id="UP000272888"/>
    </source>
</evidence>
<dbReference type="Pfam" id="PF00582">
    <property type="entry name" value="Usp"/>
    <property type="match status" value="1"/>
</dbReference>
<dbReference type="AlphaFoldDB" id="A0A3A8PZC1"/>
<accession>A0A3A8PZC1</accession>
<dbReference type="Gene3D" id="3.40.50.12370">
    <property type="match status" value="1"/>
</dbReference>
<dbReference type="RefSeq" id="WP_147451188.1">
    <property type="nucleotide sequence ID" value="NZ_RAWB01000140.1"/>
</dbReference>
<evidence type="ECO:0000313" key="2">
    <source>
        <dbReference type="EMBL" id="RKH59145.1"/>
    </source>
</evidence>
<dbReference type="InterPro" id="IPR006016">
    <property type="entry name" value="UspA"/>
</dbReference>
<evidence type="ECO:0000259" key="1">
    <source>
        <dbReference type="Pfam" id="PF00582"/>
    </source>
</evidence>